<evidence type="ECO:0000313" key="16">
    <source>
        <dbReference type="Proteomes" id="UP001162741"/>
    </source>
</evidence>
<feature type="signal peptide" evidence="12">
    <location>
        <begin position="1"/>
        <end position="21"/>
    </location>
</feature>
<dbReference type="InterPro" id="IPR037066">
    <property type="entry name" value="Plug_dom_sf"/>
</dbReference>
<evidence type="ECO:0000256" key="2">
    <source>
        <dbReference type="ARBA" id="ARBA00022448"/>
    </source>
</evidence>
<dbReference type="PANTHER" id="PTHR30069:SF29">
    <property type="entry name" value="HEMOGLOBIN AND HEMOGLOBIN-HAPTOGLOBIN-BINDING PROTEIN 1-RELATED"/>
    <property type="match status" value="1"/>
</dbReference>
<dbReference type="Pfam" id="PF00593">
    <property type="entry name" value="TonB_dep_Rec_b-barrel"/>
    <property type="match status" value="1"/>
</dbReference>
<keyword evidence="2 10" id="KW-0813">Transport</keyword>
<dbReference type="SUPFAM" id="SSF56935">
    <property type="entry name" value="Porins"/>
    <property type="match status" value="1"/>
</dbReference>
<evidence type="ECO:0000256" key="3">
    <source>
        <dbReference type="ARBA" id="ARBA00022452"/>
    </source>
</evidence>
<feature type="domain" description="TonB-dependent receptor plug" evidence="14">
    <location>
        <begin position="126"/>
        <end position="229"/>
    </location>
</feature>
<evidence type="ECO:0000256" key="6">
    <source>
        <dbReference type="ARBA" id="ARBA00023077"/>
    </source>
</evidence>
<gene>
    <name evidence="15" type="ORF">MKQ68_18325</name>
</gene>
<dbReference type="Gene3D" id="2.60.40.1120">
    <property type="entry name" value="Carboxypeptidase-like, regulatory domain"/>
    <property type="match status" value="1"/>
</dbReference>
<evidence type="ECO:0000256" key="5">
    <source>
        <dbReference type="ARBA" id="ARBA00022729"/>
    </source>
</evidence>
<dbReference type="Pfam" id="PF13715">
    <property type="entry name" value="CarbopepD_reg_2"/>
    <property type="match status" value="1"/>
</dbReference>
<dbReference type="PANTHER" id="PTHR30069">
    <property type="entry name" value="TONB-DEPENDENT OUTER MEMBRANE RECEPTOR"/>
    <property type="match status" value="1"/>
</dbReference>
<reference evidence="15" key="1">
    <citation type="submission" date="2022-10" db="EMBL/GenBank/DDBJ databases">
        <title>Chitinophaga sp. nov., isolated from soil.</title>
        <authorList>
            <person name="Jeon C.O."/>
        </authorList>
    </citation>
    <scope>NUCLEOTIDE SEQUENCE</scope>
    <source>
        <strain evidence="15">R8</strain>
    </source>
</reference>
<keyword evidence="16" id="KW-1185">Reference proteome</keyword>
<evidence type="ECO:0000256" key="4">
    <source>
        <dbReference type="ARBA" id="ARBA00022692"/>
    </source>
</evidence>
<dbReference type="RefSeq" id="WP_264280382.1">
    <property type="nucleotide sequence ID" value="NZ_CP107006.1"/>
</dbReference>
<name>A0ABY6IXE3_9BACT</name>
<evidence type="ECO:0000256" key="11">
    <source>
        <dbReference type="RuleBase" id="RU003357"/>
    </source>
</evidence>
<keyword evidence="3 10" id="KW-1134">Transmembrane beta strand</keyword>
<evidence type="ECO:0000259" key="13">
    <source>
        <dbReference type="Pfam" id="PF00593"/>
    </source>
</evidence>
<comment type="subcellular location">
    <subcellularLocation>
        <location evidence="1 10">Cell outer membrane</location>
        <topology evidence="1 10">Multi-pass membrane protein</topology>
    </subcellularLocation>
</comment>
<keyword evidence="6 11" id="KW-0798">TonB box</keyword>
<keyword evidence="9 10" id="KW-0998">Cell outer membrane</keyword>
<dbReference type="Pfam" id="PF07715">
    <property type="entry name" value="Plug"/>
    <property type="match status" value="1"/>
</dbReference>
<evidence type="ECO:0000256" key="1">
    <source>
        <dbReference type="ARBA" id="ARBA00004571"/>
    </source>
</evidence>
<keyword evidence="8 15" id="KW-0675">Receptor</keyword>
<dbReference type="InterPro" id="IPR000531">
    <property type="entry name" value="Beta-barrel_TonB"/>
</dbReference>
<dbReference type="EMBL" id="CP107006">
    <property type="protein sequence ID" value="UYQ92046.1"/>
    <property type="molecule type" value="Genomic_DNA"/>
</dbReference>
<evidence type="ECO:0000256" key="8">
    <source>
        <dbReference type="ARBA" id="ARBA00023170"/>
    </source>
</evidence>
<dbReference type="Proteomes" id="UP001162741">
    <property type="component" value="Chromosome"/>
</dbReference>
<feature type="domain" description="TonB-dependent receptor-like beta-barrel" evidence="13">
    <location>
        <begin position="248"/>
        <end position="759"/>
    </location>
</feature>
<evidence type="ECO:0000313" key="15">
    <source>
        <dbReference type="EMBL" id="UYQ92046.1"/>
    </source>
</evidence>
<feature type="chain" id="PRO_5045150546" evidence="12">
    <location>
        <begin position="22"/>
        <end position="815"/>
    </location>
</feature>
<sequence>MLYARVLAICLLIISPFKLFANEEPGQDNTLSGTVTDKNNQGPLPGATIYFPDLKLGAVADAQGNYSVKHLPQGRFLVEVRYIGHAAITEQVVINGNTSRNFVLGMSVTEQNEVVVTGVNVATLLRQNPTPISIVRKDFLDRTVSSNLVDAIAQLPGVSQVGTGPAISKPVIRGLGYNRVVVVNDEVRQEGQQWGDEHGLEVDDYNVNKIEILKGPASLMYGSDALAGVVNIISDIPVPAGTIRGGIDANYQSNNGLFGYHANIAGNQNGFSWKLYGTQKLAHDYKNKYDDYVLNSKFRNTNYGAGIGLNKSWGYSRLSFSSYSLEPGLVEGERDEDGRFIKPINDNGTAEEVAATNSDFKSYHPLFPKQKIDHQKLIWDNSLYFRNGSRISVNLGYQVNKRREYEDVLAPDDVALYFKLKTFNYGIKYFLADMNGWQTTFGVNGMQQQNSNHGAEFLIPSYNLFDAGVFALTRKNFGKLTVAGGLRFDYRTITSDALYLDDEEKPVPSPVTGGITRFNAFERDFANVSGSVGLSYAPIEQLTLKLNVARGFRAPNIAELSANGVHEGTIRYEYGNTGLDAEVSTQIDAGVELNTEHISFGVNAFYNNISNYIYSRKLLGADGTDSIPVAENEDGYAAFQYQQGRAFLYGGEVSIDIHPHPIHWLHFGNSLSWVEGRLANGSDSTKYLPAIPPLRWLSELRGDFRKNGKGVRNVYAKVQLDKFLDQKNVFSAYNTETVTGGYALLNAGIGAEFVNKKNRTLFALHIAANNLTDEAYQNHLNRLKYAGENVVTGRTGVYGMGRNFSVKLSVPLEFR</sequence>
<proteinExistence type="inferred from homology"/>
<evidence type="ECO:0000256" key="7">
    <source>
        <dbReference type="ARBA" id="ARBA00023136"/>
    </source>
</evidence>
<dbReference type="InterPro" id="IPR012910">
    <property type="entry name" value="Plug_dom"/>
</dbReference>
<evidence type="ECO:0000259" key="14">
    <source>
        <dbReference type="Pfam" id="PF07715"/>
    </source>
</evidence>
<dbReference type="InterPro" id="IPR036942">
    <property type="entry name" value="Beta-barrel_TonB_sf"/>
</dbReference>
<evidence type="ECO:0000256" key="12">
    <source>
        <dbReference type="SAM" id="SignalP"/>
    </source>
</evidence>
<protein>
    <submittedName>
        <fullName evidence="15">TonB-dependent receptor</fullName>
    </submittedName>
</protein>
<dbReference type="PROSITE" id="PS52016">
    <property type="entry name" value="TONB_DEPENDENT_REC_3"/>
    <property type="match status" value="1"/>
</dbReference>
<dbReference type="SUPFAM" id="SSF49464">
    <property type="entry name" value="Carboxypeptidase regulatory domain-like"/>
    <property type="match status" value="1"/>
</dbReference>
<keyword evidence="5 12" id="KW-0732">Signal</keyword>
<evidence type="ECO:0000256" key="9">
    <source>
        <dbReference type="ARBA" id="ARBA00023237"/>
    </source>
</evidence>
<comment type="similarity">
    <text evidence="10 11">Belongs to the TonB-dependent receptor family.</text>
</comment>
<dbReference type="Gene3D" id="2.170.130.10">
    <property type="entry name" value="TonB-dependent receptor, plug domain"/>
    <property type="match status" value="1"/>
</dbReference>
<keyword evidence="7 10" id="KW-0472">Membrane</keyword>
<dbReference type="InterPro" id="IPR008969">
    <property type="entry name" value="CarboxyPept-like_regulatory"/>
</dbReference>
<evidence type="ECO:0000256" key="10">
    <source>
        <dbReference type="PROSITE-ProRule" id="PRU01360"/>
    </source>
</evidence>
<organism evidence="15 16">
    <name type="scientific">Chitinophaga horti</name>
    <dbReference type="NCBI Taxonomy" id="2920382"/>
    <lineage>
        <taxon>Bacteria</taxon>
        <taxon>Pseudomonadati</taxon>
        <taxon>Bacteroidota</taxon>
        <taxon>Chitinophagia</taxon>
        <taxon>Chitinophagales</taxon>
        <taxon>Chitinophagaceae</taxon>
        <taxon>Chitinophaga</taxon>
    </lineage>
</organism>
<dbReference type="Gene3D" id="2.40.170.20">
    <property type="entry name" value="TonB-dependent receptor, beta-barrel domain"/>
    <property type="match status" value="1"/>
</dbReference>
<keyword evidence="4 10" id="KW-0812">Transmembrane</keyword>
<dbReference type="InterPro" id="IPR039426">
    <property type="entry name" value="TonB-dep_rcpt-like"/>
</dbReference>
<accession>A0ABY6IXE3</accession>